<dbReference type="PANTHER" id="PTHR43289:SF6">
    <property type="entry name" value="SERINE_THREONINE-PROTEIN KINASE NEKL-3"/>
    <property type="match status" value="1"/>
</dbReference>
<keyword evidence="2" id="KW-0547">Nucleotide-binding</keyword>
<dbReference type="SUPFAM" id="SSF52540">
    <property type="entry name" value="P-loop containing nucleoside triphosphate hydrolases"/>
    <property type="match status" value="1"/>
</dbReference>
<dbReference type="InterPro" id="IPR027417">
    <property type="entry name" value="P-loop_NTPase"/>
</dbReference>
<keyword evidence="1 6" id="KW-0808">Transferase</keyword>
<proteinExistence type="predicted"/>
<reference evidence="6 7" key="1">
    <citation type="submission" date="2015-09" db="EMBL/GenBank/DDBJ databases">
        <title>Sorangium comparison.</title>
        <authorList>
            <person name="Zaburannyi N."/>
            <person name="Bunk B."/>
            <person name="Overmann J."/>
            <person name="Mueller R."/>
        </authorList>
    </citation>
    <scope>NUCLEOTIDE SEQUENCE [LARGE SCALE GENOMIC DNA]</scope>
    <source>
        <strain evidence="6 7">So ce836</strain>
    </source>
</reference>
<evidence type="ECO:0000313" key="7">
    <source>
        <dbReference type="Proteomes" id="UP000295497"/>
    </source>
</evidence>
<dbReference type="EMBL" id="CP012672">
    <property type="protein sequence ID" value="AUX30908.1"/>
    <property type="molecule type" value="Genomic_DNA"/>
</dbReference>
<dbReference type="Proteomes" id="UP000295497">
    <property type="component" value="Chromosome"/>
</dbReference>
<feature type="domain" description="Protein kinase" evidence="5">
    <location>
        <begin position="11"/>
        <end position="270"/>
    </location>
</feature>
<evidence type="ECO:0000256" key="1">
    <source>
        <dbReference type="ARBA" id="ARBA00022679"/>
    </source>
</evidence>
<dbReference type="PROSITE" id="PS00108">
    <property type="entry name" value="PROTEIN_KINASE_ST"/>
    <property type="match status" value="1"/>
</dbReference>
<dbReference type="Gene3D" id="3.30.200.20">
    <property type="entry name" value="Phosphorylase Kinase, domain 1"/>
    <property type="match status" value="1"/>
</dbReference>
<dbReference type="SMART" id="SM00220">
    <property type="entry name" value="S_TKc"/>
    <property type="match status" value="1"/>
</dbReference>
<evidence type="ECO:0000256" key="3">
    <source>
        <dbReference type="ARBA" id="ARBA00022777"/>
    </source>
</evidence>
<accession>A0A4P2QM66</accession>
<dbReference type="InterPro" id="IPR041664">
    <property type="entry name" value="AAA_16"/>
</dbReference>
<evidence type="ECO:0000259" key="5">
    <source>
        <dbReference type="PROSITE" id="PS50011"/>
    </source>
</evidence>
<evidence type="ECO:0000256" key="4">
    <source>
        <dbReference type="ARBA" id="ARBA00022840"/>
    </source>
</evidence>
<dbReference type="PROSITE" id="PS50011">
    <property type="entry name" value="PROTEIN_KINASE_DOM"/>
    <property type="match status" value="1"/>
</dbReference>
<dbReference type="CDD" id="cd14014">
    <property type="entry name" value="STKc_PknB_like"/>
    <property type="match status" value="1"/>
</dbReference>
<evidence type="ECO:0000256" key="2">
    <source>
        <dbReference type="ARBA" id="ARBA00022741"/>
    </source>
</evidence>
<dbReference type="Pfam" id="PF13191">
    <property type="entry name" value="AAA_16"/>
    <property type="match status" value="1"/>
</dbReference>
<dbReference type="InterPro" id="IPR011009">
    <property type="entry name" value="Kinase-like_dom_sf"/>
</dbReference>
<dbReference type="Pfam" id="PF00069">
    <property type="entry name" value="Pkinase"/>
    <property type="match status" value="1"/>
</dbReference>
<name>A0A4P2QM66_SORCE</name>
<dbReference type="EC" id="2.7.11.1" evidence="6"/>
<dbReference type="GO" id="GO:0004674">
    <property type="term" value="F:protein serine/threonine kinase activity"/>
    <property type="evidence" value="ECO:0007669"/>
    <property type="project" value="UniProtKB-EC"/>
</dbReference>
<keyword evidence="3 6" id="KW-0418">Kinase</keyword>
<gene>
    <name evidence="6" type="ORF">SOCE836_030220</name>
</gene>
<evidence type="ECO:0000313" key="6">
    <source>
        <dbReference type="EMBL" id="AUX30908.1"/>
    </source>
</evidence>
<dbReference type="SUPFAM" id="SSF56112">
    <property type="entry name" value="Protein kinase-like (PK-like)"/>
    <property type="match status" value="1"/>
</dbReference>
<protein>
    <submittedName>
        <fullName evidence="6">Protein kinase</fullName>
        <ecNumber evidence="6">2.7.11.1</ecNumber>
    </submittedName>
</protein>
<dbReference type="InterPro" id="IPR000719">
    <property type="entry name" value="Prot_kinase_dom"/>
</dbReference>
<dbReference type="PANTHER" id="PTHR43289">
    <property type="entry name" value="MITOGEN-ACTIVATED PROTEIN KINASE KINASE KINASE 20-RELATED"/>
    <property type="match status" value="1"/>
</dbReference>
<sequence length="1303" mass="139994">MRVGDVVGQRFELLTLAGSGGMGEVFRARDRATGETVALKVVLGEGAHEARFEREARLLSELSHPGIVRHVAHGRASSGRSYLAMEWLEGEDLARRLLRGRLSVEETLTLGVKAGEALAAAHAHDVVHRDLKPSNLFLVDGQIDQVKILDFGIARRLDATPMTLTGVALGTPAYMAPEQARVGYNALTPRADVFALGCVLFECLTGSPVFVGENIPAILAKILFGEVPSVRSLRPEVPPQLDAVIHLMLAKEPEERLSDGATVAVILSTLRSAGCGPPRGAASERPEALTSSELRLLSVLLVGKEPALPEADTTPPDQTLQVTVDAQLRQVVVAHGGHMEALADGSAVIAIVASRDATDQAAHAARCALALRKLAPTRPMALSTGRAHMARQLPMGEAIDRAARLLGACAARRAAQRHPDTRAPPIAIDDVTARLLGARFEVSGEGERRELHGERDRAGGGGQTLLGRASACVGRDRELLTLQTIFAECVEMPVARAVLVTAPPGIGKSRIAHEFTRALRAEGGPVEIWTGCGDALRVGSAFGLLGQAIRGACGIHGGEAAAARQQKILARVARHVPGPDRERVAVFLGEIAGVPFPGAEGALLRAARDDAETMSKQMRRAWEDFLTAETSAHPVLLVLEDLHWGDLPTVRFVDAVLGALGEQPFMVLGLARPEVHELFPSLWSGRALSVIHLAKLPKKACERLVRHALGEDLDAATVARLVAHADGHAFYLEELIRAVAEGKGDALPETVLAMVQARLAALDGEARKVLRAASVFGDVFWRGGVEALLGSAEPWAAPHDVLSELCDGEVLVRRAESRFPGDEEFMFRHALLREGAYEMLTDTDRVLGHRLAAAFLEQNGAGEPTTLAEHYERGLDLLRAGSFYLRAAEQALRGSDADAAIARARRGLECGVPDAVQLSLLGVLSEVHAWRSEWDYALLYLEQAQRFLTPGSMPWVRTVPAKITADIHLGRMDEFTATVRALQAVELAPEATGVAAFALGVGSYYAAQLGEFRLAEALTRRVRAVAEPVADREPVARGWLQIAQAFHEAWRDGDLWAGLCQAEAARASFVQAGYWRGSIVSQVAIGMNARLLGDLHRAERELFETMSAGEELGPVSWLRTFLRIEMLIDRGALDGARAETGAMLGMGLERRNPLQQGFARWALASLLRREGDLEAAEREALTAIDLLAFLPLEQAGARALLSSIQLAAGRVEDALATATEVVSAHDRWGAPGYKGTFAHLVHAEALHAAGEREAACAVVAGVGERLRARAERLPAAHRRSFLGEIPENARVLELSRQWLRAAS</sequence>
<dbReference type="InterPro" id="IPR008271">
    <property type="entry name" value="Ser/Thr_kinase_AS"/>
</dbReference>
<dbReference type="GO" id="GO:0005524">
    <property type="term" value="F:ATP binding"/>
    <property type="evidence" value="ECO:0007669"/>
    <property type="project" value="UniProtKB-KW"/>
</dbReference>
<keyword evidence="4" id="KW-0067">ATP-binding</keyword>
<dbReference type="RefSeq" id="WP_129574790.1">
    <property type="nucleotide sequence ID" value="NZ_CP012672.1"/>
</dbReference>
<organism evidence="6 7">
    <name type="scientific">Sorangium cellulosum</name>
    <name type="common">Polyangium cellulosum</name>
    <dbReference type="NCBI Taxonomy" id="56"/>
    <lineage>
        <taxon>Bacteria</taxon>
        <taxon>Pseudomonadati</taxon>
        <taxon>Myxococcota</taxon>
        <taxon>Polyangia</taxon>
        <taxon>Polyangiales</taxon>
        <taxon>Polyangiaceae</taxon>
        <taxon>Sorangium</taxon>
    </lineage>
</organism>
<dbReference type="Gene3D" id="1.10.510.10">
    <property type="entry name" value="Transferase(Phosphotransferase) domain 1"/>
    <property type="match status" value="1"/>
</dbReference>